<comment type="caution">
    <text evidence="2">The sequence shown here is derived from an EMBL/GenBank/DDBJ whole genome shotgun (WGS) entry which is preliminary data.</text>
</comment>
<evidence type="ECO:0000313" key="2">
    <source>
        <dbReference type="EMBL" id="GIF59570.1"/>
    </source>
</evidence>
<protein>
    <submittedName>
        <fullName evidence="2">Uncharacterized protein</fullName>
    </submittedName>
</protein>
<evidence type="ECO:0000313" key="3">
    <source>
        <dbReference type="Proteomes" id="UP000624325"/>
    </source>
</evidence>
<dbReference type="RefSeq" id="WP_203706394.1">
    <property type="nucleotide sequence ID" value="NZ_BAAALU010000004.1"/>
</dbReference>
<accession>A0ABQ4C9W8</accession>
<dbReference type="Proteomes" id="UP000624325">
    <property type="component" value="Unassembled WGS sequence"/>
</dbReference>
<sequence>MSGQLSGTVDYSSWTVLAVLAPAYKRAVLDEAGDVGTDDLLLEVSRRLGGKRPVLRTLEKPGAPRRAGQRDGSPIEGERRLAQPVFVAEALLRELTVRERSYSLIRRQVTNWPVWTDGVALALADAAVRSTAAGLDRTGDRELVVALLSGAHTRAAELLEDAGLDRALVLADIQSGYPHYATNSWTPGGDSLEMVGLAPTPAIVRLIMAPINKLMRRSDGWAAGVLVALEEEARRQAVRTGQNRVSVAHVVLAAASLDHQIALRGIPVPEQMAGAHEVLDRRGLAYAKLTERVAVGATSLVKPGTGWTPSGPSPDGQPELAPDAAAAVETMRGQVAADLPYSQALETLLDSASGSAATADLRVR</sequence>
<feature type="region of interest" description="Disordered" evidence="1">
    <location>
        <begin position="302"/>
        <end position="321"/>
    </location>
</feature>
<gene>
    <name evidence="2" type="ORF">Air01nite_56650</name>
</gene>
<feature type="compositionally biased region" description="Low complexity" evidence="1">
    <location>
        <begin position="303"/>
        <end position="316"/>
    </location>
</feature>
<dbReference type="EMBL" id="BONC01000049">
    <property type="protein sequence ID" value="GIF59570.1"/>
    <property type="molecule type" value="Genomic_DNA"/>
</dbReference>
<reference evidence="2 3" key="1">
    <citation type="submission" date="2021-01" db="EMBL/GenBank/DDBJ databases">
        <title>Whole genome shotgun sequence of Asanoa iriomotensis NBRC 100142.</title>
        <authorList>
            <person name="Komaki H."/>
            <person name="Tamura T."/>
        </authorList>
    </citation>
    <scope>NUCLEOTIDE SEQUENCE [LARGE SCALE GENOMIC DNA]</scope>
    <source>
        <strain evidence="2 3">NBRC 100142</strain>
    </source>
</reference>
<organism evidence="2 3">
    <name type="scientific">Asanoa iriomotensis</name>
    <dbReference type="NCBI Taxonomy" id="234613"/>
    <lineage>
        <taxon>Bacteria</taxon>
        <taxon>Bacillati</taxon>
        <taxon>Actinomycetota</taxon>
        <taxon>Actinomycetes</taxon>
        <taxon>Micromonosporales</taxon>
        <taxon>Micromonosporaceae</taxon>
        <taxon>Asanoa</taxon>
    </lineage>
</organism>
<proteinExistence type="predicted"/>
<name>A0ABQ4C9W8_9ACTN</name>
<keyword evidence="3" id="KW-1185">Reference proteome</keyword>
<evidence type="ECO:0000256" key="1">
    <source>
        <dbReference type="SAM" id="MobiDB-lite"/>
    </source>
</evidence>